<dbReference type="EMBL" id="WUEY01000032">
    <property type="protein sequence ID" value="NEI74496.1"/>
    <property type="molecule type" value="Genomic_DNA"/>
</dbReference>
<evidence type="ECO:0000256" key="4">
    <source>
        <dbReference type="ARBA" id="ARBA00022741"/>
    </source>
</evidence>
<evidence type="ECO:0000259" key="6">
    <source>
        <dbReference type="PROSITE" id="PS50893"/>
    </source>
</evidence>
<dbReference type="PANTHER" id="PTHR43776:SF7">
    <property type="entry name" value="D,D-DIPEPTIDE TRANSPORT ATP-BINDING PROTEIN DDPF-RELATED"/>
    <property type="match status" value="1"/>
</dbReference>
<reference evidence="7 8" key="1">
    <citation type="submission" date="2019-12" db="EMBL/GenBank/DDBJ databases">
        <title>Rhizobium genotypes associated with high levels of biological nitrogen fixation by grain legumes in a temperate-maritime cropping system.</title>
        <authorList>
            <person name="Maluk M."/>
            <person name="Francesc Ferrando Molina F."/>
            <person name="Lopez Del Egido L."/>
            <person name="Lafos M."/>
            <person name="Langarica-Fuentes A."/>
            <person name="Gebre Yohannes G."/>
            <person name="Young M.W."/>
            <person name="Martin P."/>
            <person name="Gantlett R."/>
            <person name="Kenicer G."/>
            <person name="Hawes C."/>
            <person name="Begg G.S."/>
            <person name="Quilliam R.S."/>
            <person name="Squire G.R."/>
            <person name="Poole P.S."/>
            <person name="Young P.W."/>
            <person name="Iannetta P.M."/>
            <person name="James E.K."/>
        </authorList>
    </citation>
    <scope>NUCLEOTIDE SEQUENCE [LARGE SCALE GENOMIC DNA]</scope>
    <source>
        <strain evidence="7 8">JHI1118</strain>
    </source>
</reference>
<dbReference type="Pfam" id="PF00005">
    <property type="entry name" value="ABC_tran"/>
    <property type="match status" value="1"/>
</dbReference>
<comment type="subcellular location">
    <subcellularLocation>
        <location evidence="1">Cell inner membrane</location>
        <topology evidence="1">Peripheral membrane protein</topology>
    </subcellularLocation>
</comment>
<dbReference type="PANTHER" id="PTHR43776">
    <property type="entry name" value="TRANSPORT ATP-BINDING PROTEIN"/>
    <property type="match status" value="1"/>
</dbReference>
<dbReference type="Gene3D" id="3.40.50.300">
    <property type="entry name" value="P-loop containing nucleotide triphosphate hydrolases"/>
    <property type="match status" value="1"/>
</dbReference>
<dbReference type="GO" id="GO:0015833">
    <property type="term" value="P:peptide transport"/>
    <property type="evidence" value="ECO:0007669"/>
    <property type="project" value="InterPro"/>
</dbReference>
<keyword evidence="5 7" id="KW-0067">ATP-binding</keyword>
<comment type="similarity">
    <text evidence="2">Belongs to the ABC transporter superfamily.</text>
</comment>
<keyword evidence="4" id="KW-0547">Nucleotide-binding</keyword>
<dbReference type="InterPro" id="IPR027417">
    <property type="entry name" value="P-loop_NTPase"/>
</dbReference>
<protein>
    <submittedName>
        <fullName evidence="7">ATP-binding cassette domain-containing protein</fullName>
    </submittedName>
</protein>
<comment type="caution">
    <text evidence="7">The sequence shown here is derived from an EMBL/GenBank/DDBJ whole genome shotgun (WGS) entry which is preliminary data.</text>
</comment>
<sequence length="307" mass="33432">MNSVPILKLDGISKSFLSNGRTIHALNGVTLELARGETLGIIGESGSGKSTLGRVAVGLETPTQGKLHIEGDPLDDLPAALRREKLRQCQMIFQDPYSSLNPQLRIARQIGEGLYARGLLDWRDINERVADLLERVGLKREHAERYPHEFSGGQRQRIAIARAVAPEPAIVVADEPVSALDVSIQAQILDLLIDLKKGGTLSYLFISHDMAVVARLCDRIAVMYRGRIVESGPTAAIIENAQHPYTRNLLDAVPRIGRRRTGRKPALVQLPDHGRQDFLVTVSPGHSVLQAAESGNNVNLPGANALP</sequence>
<organism evidence="7 8">
    <name type="scientific">Rhizobium lusitanum</name>
    <dbReference type="NCBI Taxonomy" id="293958"/>
    <lineage>
        <taxon>Bacteria</taxon>
        <taxon>Pseudomonadati</taxon>
        <taxon>Pseudomonadota</taxon>
        <taxon>Alphaproteobacteria</taxon>
        <taxon>Hyphomicrobiales</taxon>
        <taxon>Rhizobiaceae</taxon>
        <taxon>Rhizobium/Agrobacterium group</taxon>
        <taxon>Rhizobium</taxon>
    </lineage>
</organism>
<dbReference type="InterPro" id="IPR003593">
    <property type="entry name" value="AAA+_ATPase"/>
</dbReference>
<dbReference type="InterPro" id="IPR050319">
    <property type="entry name" value="ABC_transp_ATP-bind"/>
</dbReference>
<evidence type="ECO:0000256" key="1">
    <source>
        <dbReference type="ARBA" id="ARBA00004417"/>
    </source>
</evidence>
<dbReference type="GO" id="GO:0016887">
    <property type="term" value="F:ATP hydrolysis activity"/>
    <property type="evidence" value="ECO:0007669"/>
    <property type="project" value="InterPro"/>
</dbReference>
<dbReference type="SMART" id="SM00382">
    <property type="entry name" value="AAA"/>
    <property type="match status" value="1"/>
</dbReference>
<dbReference type="AlphaFoldDB" id="A0A6L9UK59"/>
<keyword evidence="3" id="KW-0813">Transport</keyword>
<dbReference type="Proteomes" id="UP000483035">
    <property type="component" value="Unassembled WGS sequence"/>
</dbReference>
<dbReference type="PROSITE" id="PS00211">
    <property type="entry name" value="ABC_TRANSPORTER_1"/>
    <property type="match status" value="1"/>
</dbReference>
<dbReference type="RefSeq" id="WP_163993830.1">
    <property type="nucleotide sequence ID" value="NZ_WUEY01000032.1"/>
</dbReference>
<evidence type="ECO:0000313" key="7">
    <source>
        <dbReference type="EMBL" id="NEI74496.1"/>
    </source>
</evidence>
<accession>A0A6L9UK59</accession>
<dbReference type="Pfam" id="PF08352">
    <property type="entry name" value="oligo_HPY"/>
    <property type="match status" value="1"/>
</dbReference>
<evidence type="ECO:0000313" key="8">
    <source>
        <dbReference type="Proteomes" id="UP000483035"/>
    </source>
</evidence>
<dbReference type="GO" id="GO:0005886">
    <property type="term" value="C:plasma membrane"/>
    <property type="evidence" value="ECO:0007669"/>
    <property type="project" value="UniProtKB-SubCell"/>
</dbReference>
<name>A0A6L9UK59_9HYPH</name>
<proteinExistence type="inferred from homology"/>
<dbReference type="InterPro" id="IPR003439">
    <property type="entry name" value="ABC_transporter-like_ATP-bd"/>
</dbReference>
<dbReference type="GO" id="GO:0005524">
    <property type="term" value="F:ATP binding"/>
    <property type="evidence" value="ECO:0007669"/>
    <property type="project" value="UniProtKB-KW"/>
</dbReference>
<dbReference type="GO" id="GO:0055085">
    <property type="term" value="P:transmembrane transport"/>
    <property type="evidence" value="ECO:0007669"/>
    <property type="project" value="UniProtKB-ARBA"/>
</dbReference>
<gene>
    <name evidence="7" type="ORF">GR212_33655</name>
</gene>
<evidence type="ECO:0000256" key="5">
    <source>
        <dbReference type="ARBA" id="ARBA00022840"/>
    </source>
</evidence>
<dbReference type="PROSITE" id="PS50893">
    <property type="entry name" value="ABC_TRANSPORTER_2"/>
    <property type="match status" value="1"/>
</dbReference>
<evidence type="ECO:0000256" key="3">
    <source>
        <dbReference type="ARBA" id="ARBA00022448"/>
    </source>
</evidence>
<feature type="domain" description="ABC transporter" evidence="6">
    <location>
        <begin position="7"/>
        <end position="250"/>
    </location>
</feature>
<dbReference type="InterPro" id="IPR013563">
    <property type="entry name" value="Oligopep_ABC_C"/>
</dbReference>
<dbReference type="InterPro" id="IPR017871">
    <property type="entry name" value="ABC_transporter-like_CS"/>
</dbReference>
<dbReference type="SUPFAM" id="SSF52540">
    <property type="entry name" value="P-loop containing nucleoside triphosphate hydrolases"/>
    <property type="match status" value="1"/>
</dbReference>
<dbReference type="CDD" id="cd03257">
    <property type="entry name" value="ABC_NikE_OppD_transporters"/>
    <property type="match status" value="1"/>
</dbReference>
<evidence type="ECO:0000256" key="2">
    <source>
        <dbReference type="ARBA" id="ARBA00005417"/>
    </source>
</evidence>